<dbReference type="EMBL" id="CAJNRD030001117">
    <property type="protein sequence ID" value="CAG5078516.1"/>
    <property type="molecule type" value="Genomic_DNA"/>
</dbReference>
<evidence type="ECO:0000313" key="2">
    <source>
        <dbReference type="Proteomes" id="UP000786811"/>
    </source>
</evidence>
<keyword evidence="2" id="KW-1185">Reference proteome</keyword>
<reference evidence="1" key="1">
    <citation type="submission" date="2021-04" db="EMBL/GenBank/DDBJ databases">
        <authorList>
            <person name="Chebbi M.A.C M."/>
        </authorList>
    </citation>
    <scope>NUCLEOTIDE SEQUENCE</scope>
</reference>
<accession>A0A8J2H6U2</accession>
<proteinExistence type="predicted"/>
<name>A0A8J2H6U2_COTCN</name>
<dbReference type="Proteomes" id="UP000786811">
    <property type="component" value="Unassembled WGS sequence"/>
</dbReference>
<dbReference type="AlphaFoldDB" id="A0A8J2H6U2"/>
<organism evidence="1 2">
    <name type="scientific">Cotesia congregata</name>
    <name type="common">Parasitoid wasp</name>
    <name type="synonym">Apanteles congregatus</name>
    <dbReference type="NCBI Taxonomy" id="51543"/>
    <lineage>
        <taxon>Eukaryota</taxon>
        <taxon>Metazoa</taxon>
        <taxon>Ecdysozoa</taxon>
        <taxon>Arthropoda</taxon>
        <taxon>Hexapoda</taxon>
        <taxon>Insecta</taxon>
        <taxon>Pterygota</taxon>
        <taxon>Neoptera</taxon>
        <taxon>Endopterygota</taxon>
        <taxon>Hymenoptera</taxon>
        <taxon>Apocrita</taxon>
        <taxon>Ichneumonoidea</taxon>
        <taxon>Braconidae</taxon>
        <taxon>Microgastrinae</taxon>
        <taxon>Cotesia</taxon>
    </lineage>
</organism>
<comment type="caution">
    <text evidence="1">The sequence shown here is derived from an EMBL/GenBank/DDBJ whole genome shotgun (WGS) entry which is preliminary data.</text>
</comment>
<evidence type="ECO:0000313" key="1">
    <source>
        <dbReference type="EMBL" id="CAG5078516.1"/>
    </source>
</evidence>
<protein>
    <submittedName>
        <fullName evidence="1">Uncharacterized protein</fullName>
    </submittedName>
</protein>
<dbReference type="OrthoDB" id="6621836at2759"/>
<gene>
    <name evidence="1" type="ORF">HICCMSTLAB_LOCUS2766</name>
</gene>
<sequence length="286" mass="31827">MVSNDIKNFLIDQRSERQFHLNFSGSQRGNAIELFEKQDDARPSEVSTSDNPLVVNDDRSIEVLTSENIEAASCNVEHQLNDSELSRENSENYLPLSLTIAGGATSSGEALTFSSPPNQGSEFEPGGRYYNQKDERGTINIMTENVVATLDNCKVSSRNSVRIISSISKALELDTNNLILNKTSFNEQRKKIREQKALKIQKLFVHIKRKMVKALTLDTAYEFGCPKKGGKIHLRMQGLGVGARARCWCLGMSDSEVNIILQQYRLNILLSPFPIDVTGKTGSGPR</sequence>